<evidence type="ECO:0000256" key="11">
    <source>
        <dbReference type="ARBA" id="ARBA00022982"/>
    </source>
</evidence>
<dbReference type="SUPFAM" id="SSF51905">
    <property type="entry name" value="FAD/NAD(P)-binding domain"/>
    <property type="match status" value="1"/>
</dbReference>
<evidence type="ECO:0000256" key="1">
    <source>
        <dbReference type="ARBA" id="ARBA00001974"/>
    </source>
</evidence>
<gene>
    <name evidence="22" type="primary">CIR2</name>
    <name evidence="22" type="ORF">AWJ20_2092</name>
</gene>
<keyword evidence="16" id="KW-0496">Mitochondrion</keyword>
<protein>
    <recommendedName>
        <fullName evidence="19">Electron transfer flavoprotein-ubiquinone oxidoreductase</fullName>
        <shortName evidence="19">ETF-QO</shortName>
        <ecNumber evidence="19">1.5.5.1</ecNumber>
    </recommendedName>
</protein>
<evidence type="ECO:0000256" key="18">
    <source>
        <dbReference type="ARBA" id="ARBA00052682"/>
    </source>
</evidence>
<dbReference type="FunFam" id="3.30.70.20:FF:000015">
    <property type="entry name" value="Electron transfer flavoprotein-ubiquinone oxidoreductase"/>
    <property type="match status" value="1"/>
</dbReference>
<feature type="compositionally biased region" description="Polar residues" evidence="20">
    <location>
        <begin position="80"/>
        <end position="92"/>
    </location>
</feature>
<dbReference type="InterPro" id="IPR007859">
    <property type="entry name" value="ETF-QO/FixX_C"/>
</dbReference>
<comment type="cofactor">
    <cofactor evidence="1 19">
        <name>FAD</name>
        <dbReference type="ChEBI" id="CHEBI:57692"/>
    </cofactor>
</comment>
<dbReference type="SUPFAM" id="SSF54862">
    <property type="entry name" value="4Fe-4S ferredoxins"/>
    <property type="match status" value="1"/>
</dbReference>
<dbReference type="Gene3D" id="3.30.9.90">
    <property type="match status" value="1"/>
</dbReference>
<comment type="catalytic activity">
    <reaction evidence="18 19">
        <text>a ubiquinone + reduced [electron-transfer flavoprotein] = a ubiquinol + oxidized [electron-transfer flavoprotein] + H(+)</text>
        <dbReference type="Rhea" id="RHEA:24052"/>
        <dbReference type="Rhea" id="RHEA-COMP:9565"/>
        <dbReference type="Rhea" id="RHEA-COMP:9566"/>
        <dbReference type="Rhea" id="RHEA-COMP:10685"/>
        <dbReference type="Rhea" id="RHEA-COMP:10686"/>
        <dbReference type="ChEBI" id="CHEBI:15378"/>
        <dbReference type="ChEBI" id="CHEBI:16389"/>
        <dbReference type="ChEBI" id="CHEBI:17976"/>
        <dbReference type="ChEBI" id="CHEBI:57692"/>
        <dbReference type="ChEBI" id="CHEBI:58307"/>
        <dbReference type="EC" id="1.5.5.1"/>
    </reaction>
</comment>
<keyword evidence="17" id="KW-0472">Membrane</keyword>
<accession>A0A167EV65</accession>
<evidence type="ECO:0000256" key="19">
    <source>
        <dbReference type="RuleBase" id="RU366068"/>
    </source>
</evidence>
<evidence type="ECO:0000256" key="5">
    <source>
        <dbReference type="ARBA" id="ARBA00022448"/>
    </source>
</evidence>
<keyword evidence="15 19" id="KW-0830">Ubiquinone</keyword>
<organism evidence="22 23">
    <name type="scientific">Sugiyamaella lignohabitans</name>
    <dbReference type="NCBI Taxonomy" id="796027"/>
    <lineage>
        <taxon>Eukaryota</taxon>
        <taxon>Fungi</taxon>
        <taxon>Dikarya</taxon>
        <taxon>Ascomycota</taxon>
        <taxon>Saccharomycotina</taxon>
        <taxon>Dipodascomycetes</taxon>
        <taxon>Dipodascales</taxon>
        <taxon>Trichomonascaceae</taxon>
        <taxon>Sugiyamaella</taxon>
    </lineage>
</organism>
<evidence type="ECO:0000256" key="3">
    <source>
        <dbReference type="ARBA" id="ARBA00004273"/>
    </source>
</evidence>
<dbReference type="Pfam" id="PF05187">
    <property type="entry name" value="Fer4_ETF_QO"/>
    <property type="match status" value="1"/>
</dbReference>
<keyword evidence="23" id="KW-1185">Reference proteome</keyword>
<feature type="region of interest" description="Disordered" evidence="20">
    <location>
        <begin position="80"/>
        <end position="111"/>
    </location>
</feature>
<dbReference type="RefSeq" id="XP_018736976.1">
    <property type="nucleotide sequence ID" value="XM_018879020.1"/>
</dbReference>
<keyword evidence="11 19" id="KW-0249">Electron transport</keyword>
<dbReference type="Gene3D" id="3.50.50.60">
    <property type="entry name" value="FAD/NAD(P)-binding domain"/>
    <property type="match status" value="1"/>
</dbReference>
<feature type="domain" description="4Fe-4S ferredoxin-type" evidence="21">
    <location>
        <begin position="633"/>
        <end position="662"/>
    </location>
</feature>
<comment type="similarity">
    <text evidence="4">Belongs to the ETF-QO/FixC family.</text>
</comment>
<evidence type="ECO:0000256" key="8">
    <source>
        <dbReference type="ARBA" id="ARBA00022792"/>
    </source>
</evidence>
<dbReference type="InterPro" id="IPR017896">
    <property type="entry name" value="4Fe4S_Fe-S-bd"/>
</dbReference>
<dbReference type="GO" id="GO:0005743">
    <property type="term" value="C:mitochondrial inner membrane"/>
    <property type="evidence" value="ECO:0007669"/>
    <property type="project" value="UniProtKB-SubCell"/>
</dbReference>
<evidence type="ECO:0000256" key="9">
    <source>
        <dbReference type="ARBA" id="ARBA00022827"/>
    </source>
</evidence>
<comment type="subcellular location">
    <subcellularLocation>
        <location evidence="3">Mitochondrion inner membrane</location>
    </subcellularLocation>
</comment>
<keyword evidence="9 19" id="KW-0274">FAD</keyword>
<keyword evidence="7 19" id="KW-0479">Metal-binding</keyword>
<dbReference type="PANTHER" id="PTHR10617">
    <property type="entry name" value="ELECTRON TRANSFER FLAVOPROTEIN-UBIQUINONE OXIDOREDUCTASE"/>
    <property type="match status" value="1"/>
</dbReference>
<comment type="function">
    <text evidence="2 19">Accepts electrons from ETF and reduces ubiquinone.</text>
</comment>
<dbReference type="GeneID" id="30033965"/>
<dbReference type="KEGG" id="slb:AWJ20_2092"/>
<keyword evidence="8" id="KW-0999">Mitochondrion inner membrane</keyword>
<keyword evidence="10" id="KW-0809">Transit peptide</keyword>
<dbReference type="PRINTS" id="PR00469">
    <property type="entry name" value="PNDRDTASEII"/>
</dbReference>
<dbReference type="Proteomes" id="UP000189580">
    <property type="component" value="Chromosome b"/>
</dbReference>
<dbReference type="OrthoDB" id="437331at2759"/>
<evidence type="ECO:0000259" key="21">
    <source>
        <dbReference type="PROSITE" id="PS51379"/>
    </source>
</evidence>
<reference evidence="22 23" key="1">
    <citation type="submission" date="2016-02" db="EMBL/GenBank/DDBJ databases">
        <title>Complete genome sequence and transcriptome regulation of the pentose utilising yeast Sugiyamaella lignohabitans.</title>
        <authorList>
            <person name="Bellasio M."/>
            <person name="Peymann A."/>
            <person name="Valli M."/>
            <person name="Sipitzky M."/>
            <person name="Graf A."/>
            <person name="Sauer M."/>
            <person name="Marx H."/>
            <person name="Mattanovich D."/>
        </authorList>
    </citation>
    <scope>NUCLEOTIDE SEQUENCE [LARGE SCALE GENOMIC DNA]</scope>
    <source>
        <strain evidence="22 23">CBS 10342</strain>
    </source>
</reference>
<comment type="cofactor">
    <cofactor evidence="19">
        <name>[4Fe-4S] cluster</name>
        <dbReference type="ChEBI" id="CHEBI:49883"/>
    </cofactor>
    <text evidence="19">Binds 1 [4Fe-4S] cluster.</text>
</comment>
<proteinExistence type="inferred from homology"/>
<evidence type="ECO:0000256" key="14">
    <source>
        <dbReference type="ARBA" id="ARBA00023014"/>
    </source>
</evidence>
<dbReference type="EMBL" id="CP014503">
    <property type="protein sequence ID" value="ANB14499.1"/>
    <property type="molecule type" value="Genomic_DNA"/>
</dbReference>
<evidence type="ECO:0000256" key="6">
    <source>
        <dbReference type="ARBA" id="ARBA00022630"/>
    </source>
</evidence>
<evidence type="ECO:0000256" key="7">
    <source>
        <dbReference type="ARBA" id="ARBA00022723"/>
    </source>
</evidence>
<evidence type="ECO:0000256" key="13">
    <source>
        <dbReference type="ARBA" id="ARBA00023004"/>
    </source>
</evidence>
<evidence type="ECO:0000256" key="16">
    <source>
        <dbReference type="ARBA" id="ARBA00023128"/>
    </source>
</evidence>
<evidence type="ECO:0000256" key="15">
    <source>
        <dbReference type="ARBA" id="ARBA00023075"/>
    </source>
</evidence>
<dbReference type="InterPro" id="IPR036188">
    <property type="entry name" value="FAD/NAD-bd_sf"/>
</dbReference>
<evidence type="ECO:0000313" key="22">
    <source>
        <dbReference type="EMBL" id="ANB14499.1"/>
    </source>
</evidence>
<name>A0A167EV65_9ASCO</name>
<keyword evidence="5 19" id="KW-0813">Transport</keyword>
<keyword evidence="12 19" id="KW-0560">Oxidoreductase</keyword>
<dbReference type="InterPro" id="IPR049398">
    <property type="entry name" value="ETF-QO/FixC_UQ-bd"/>
</dbReference>
<keyword evidence="14 19" id="KW-0411">Iron-sulfur</keyword>
<evidence type="ECO:0000256" key="2">
    <source>
        <dbReference type="ARBA" id="ARBA00002819"/>
    </source>
</evidence>
<dbReference type="EC" id="1.5.5.1" evidence="19"/>
<evidence type="ECO:0000256" key="17">
    <source>
        <dbReference type="ARBA" id="ARBA00023136"/>
    </source>
</evidence>
<dbReference type="SUPFAM" id="SSF54373">
    <property type="entry name" value="FAD-linked reductases, C-terminal domain"/>
    <property type="match status" value="1"/>
</dbReference>
<dbReference type="GO" id="GO:0046872">
    <property type="term" value="F:metal ion binding"/>
    <property type="evidence" value="ECO:0007669"/>
    <property type="project" value="UniProtKB-KW"/>
</dbReference>
<dbReference type="Gene3D" id="3.30.70.20">
    <property type="match status" value="1"/>
</dbReference>
<feature type="compositionally biased region" description="Acidic residues" evidence="20">
    <location>
        <begin position="94"/>
        <end position="107"/>
    </location>
</feature>
<dbReference type="AlphaFoldDB" id="A0A167EV65"/>
<sequence length="673" mass="74202">MLGYKSTGATLQKSASAGAARVLARNSTKSTTKQFSRCFTALKSNTITGTQTGTIQNTTNGKLKRNLTRSTLINSRLRTSITHNGRRSYSTSPEEGEAAAEEEFPELSEPREADEVDVCIVGGGPAGLAAAIRFKQLDLEKGSGELRVIVLEKASDMGAHTVSGAVLEPRALDELLPEWRDDPSLPESVTPVTSEAMRFLTKSMTIPLPEPPQMKNHGNYIVSLNQMVKWLSEKAEEIGVEVYPGFSVSELVYDEQGRVKGIATNDQGVSRDFKPKASFQRGMEFHAKITLLAEGCHGSLSKQVIKKYDLRKDSDPQTYGLGIKEVWEVPKEKFNKGFVGHSMGWPLSSDVYGGGFIYHFGDGLVTVGAVIGLDYKNPWISPYQEFQRMKHHPFYANTLKGGKCISYAARALNEGGLQSIPKLSFPGGGLIGCTAGFVNVPKIKGTHTAMKTGMLAAESAFDSISAFNSAIEEGQSESEVTAPSVESYEESFKDSWVYKELHEIRNVRPSFNNPLKMWGGVMYSGLDTLILKGRTPWTFHHKHTDSGATEPASKYNKIEYPKPDGELSFDILTSVSRTGTNHDEDEPCHLRIPDQDNRKHTEIAYPKYQGIENRFCPAGVYEYIEDASEPLGVRFQINSQNCIHCKTCDIKVPTQDINWTVPEGGDGPKYYMT</sequence>
<dbReference type="InterPro" id="IPR040156">
    <property type="entry name" value="ETF-QO"/>
</dbReference>
<dbReference type="PROSITE" id="PS51379">
    <property type="entry name" value="4FE4S_FER_2"/>
    <property type="match status" value="1"/>
</dbReference>
<evidence type="ECO:0000313" key="23">
    <source>
        <dbReference type="Proteomes" id="UP000189580"/>
    </source>
</evidence>
<keyword evidence="13 19" id="KW-0408">Iron</keyword>
<dbReference type="PANTHER" id="PTHR10617:SF107">
    <property type="entry name" value="ELECTRON TRANSFER FLAVOPROTEIN-UBIQUINONE OXIDOREDUCTASE, MITOCHONDRIAL"/>
    <property type="match status" value="1"/>
</dbReference>
<dbReference type="Pfam" id="PF21162">
    <property type="entry name" value="ETFQO_UQ-bd"/>
    <property type="match status" value="1"/>
</dbReference>
<keyword evidence="6 19" id="KW-0285">Flavoprotein</keyword>
<evidence type="ECO:0000256" key="12">
    <source>
        <dbReference type="ARBA" id="ARBA00023002"/>
    </source>
</evidence>
<dbReference type="GO" id="GO:0004174">
    <property type="term" value="F:electron-transferring-flavoprotein dehydrogenase activity"/>
    <property type="evidence" value="ECO:0007669"/>
    <property type="project" value="UniProtKB-UniRule"/>
</dbReference>
<dbReference type="GO" id="GO:0051539">
    <property type="term" value="F:4 iron, 4 sulfur cluster binding"/>
    <property type="evidence" value="ECO:0007669"/>
    <property type="project" value="UniProtKB-UniRule"/>
</dbReference>
<evidence type="ECO:0000256" key="10">
    <source>
        <dbReference type="ARBA" id="ARBA00022946"/>
    </source>
</evidence>
<evidence type="ECO:0000256" key="20">
    <source>
        <dbReference type="SAM" id="MobiDB-lite"/>
    </source>
</evidence>
<evidence type="ECO:0000256" key="4">
    <source>
        <dbReference type="ARBA" id="ARBA00006796"/>
    </source>
</evidence>